<gene>
    <name evidence="3" type="ORF">SPI_05816</name>
</gene>
<dbReference type="InterPro" id="IPR001810">
    <property type="entry name" value="F-box_dom"/>
</dbReference>
<accession>A0A167SGY2</accession>
<keyword evidence="4" id="KW-1185">Reference proteome</keyword>
<proteinExistence type="predicted"/>
<dbReference type="STRING" id="1081102.A0A167SGY2"/>
<feature type="region of interest" description="Disordered" evidence="1">
    <location>
        <begin position="571"/>
        <end position="609"/>
    </location>
</feature>
<dbReference type="EMBL" id="AZHD01000010">
    <property type="protein sequence ID" value="OAA59618.1"/>
    <property type="molecule type" value="Genomic_DNA"/>
</dbReference>
<feature type="region of interest" description="Disordered" evidence="1">
    <location>
        <begin position="680"/>
        <end position="734"/>
    </location>
</feature>
<evidence type="ECO:0000313" key="4">
    <source>
        <dbReference type="Proteomes" id="UP000076874"/>
    </source>
</evidence>
<evidence type="ECO:0000256" key="1">
    <source>
        <dbReference type="SAM" id="MobiDB-lite"/>
    </source>
</evidence>
<evidence type="ECO:0000313" key="3">
    <source>
        <dbReference type="EMBL" id="OAA59618.1"/>
    </source>
</evidence>
<protein>
    <submittedName>
        <fullName evidence="3">F-box domain, cyclin-like protein</fullName>
    </submittedName>
</protein>
<feature type="compositionally biased region" description="Acidic residues" evidence="1">
    <location>
        <begin position="712"/>
        <end position="733"/>
    </location>
</feature>
<feature type="domain" description="F-box" evidence="2">
    <location>
        <begin position="1"/>
        <end position="45"/>
    </location>
</feature>
<dbReference type="PROSITE" id="PS50181">
    <property type="entry name" value="FBOX"/>
    <property type="match status" value="1"/>
</dbReference>
<feature type="compositionally biased region" description="Polar residues" evidence="1">
    <location>
        <begin position="686"/>
        <end position="698"/>
    </location>
</feature>
<name>A0A167SGY2_9HYPO</name>
<feature type="compositionally biased region" description="Acidic residues" evidence="1">
    <location>
        <begin position="571"/>
        <end position="581"/>
    </location>
</feature>
<comment type="caution">
    <text evidence="3">The sequence shown here is derived from an EMBL/GenBank/DDBJ whole genome shotgun (WGS) entry which is preliminary data.</text>
</comment>
<feature type="compositionally biased region" description="Low complexity" evidence="1">
    <location>
        <begin position="583"/>
        <end position="595"/>
    </location>
</feature>
<sequence length="801" mass="90253">MSLTKLPTELVDDIAGYLTAEDLKALRLTHSSFKRSTETLLYRVACISKTKRDLARLLGIAGSPHLAPLPTQLVWYELADDENDGLLDDDRYNGREWAEIVPPLPPLPLPRTAGIEQRLRRMVGHAFWTVPFYQVGDERLPTKFDESRAADWQNANDAYLARRTVAQAATEQKILAAVRKLTSLRTLVARPMPPDYTLAVYRRYRLEANIMQRLNAADSWQRTPNGLFLFTDPCPALAHPIHTLALADRSASPALFASVYARSSAALFAHLRTLDLCLNWRGFSRADRTAQQAPCVLQCLRAATQLQRLTLCFETSNLAWNRGIVTDVLQTAFWPALHTLELVDVWYAETDFIGFVRRHAQTLRALVLLDCRGHTDALVRAMADTPDLRLTTFKVRADAPRKYEDSFKDGDNPYRMGNGCCRVSEPALLDYVNNVSPCNPLLPGRPYFDTGPFVWDPEACPRLAYLDHECYRTVESASLGPALEYRPELGSNVDEDEWNYYYLEYSDYEGQEDYYKHYDEEYNEDNEDDENEELPDELGEVRMPYTPADVASIRAWADAAAKADAMLLEEEDKVEKGEEDTGASGSLNAASAADSRAADRRQEARRRPENNPYWRWARVDADGARRDSRCDRPGTYVWKTKNPLGAHPTQLWLFAQEYADGTFEYGYGVDPLDYFSDWDSEGGANGDSSAQGSPSTRGDANKDNTYRNNEGSDGDCDDDIDEDGDDQDADDDMGTMADDAQILESIRRTSLNDRPSVVWRCAEPTAFGLALHHGLEDLSNVGHAVESDVTLYKVNEHNMPH</sequence>
<reference evidence="3 4" key="1">
    <citation type="journal article" date="2016" name="Genome Biol. Evol.">
        <title>Divergent and convergent evolution of fungal pathogenicity.</title>
        <authorList>
            <person name="Shang Y."/>
            <person name="Xiao G."/>
            <person name="Zheng P."/>
            <person name="Cen K."/>
            <person name="Zhan S."/>
            <person name="Wang C."/>
        </authorList>
    </citation>
    <scope>NUCLEOTIDE SEQUENCE [LARGE SCALE GENOMIC DNA]</scope>
    <source>
        <strain evidence="3 4">RCEF 264</strain>
    </source>
</reference>
<evidence type="ECO:0000259" key="2">
    <source>
        <dbReference type="PROSITE" id="PS50181"/>
    </source>
</evidence>
<feature type="compositionally biased region" description="Basic and acidic residues" evidence="1">
    <location>
        <begin position="596"/>
        <end position="609"/>
    </location>
</feature>
<dbReference type="Proteomes" id="UP000076874">
    <property type="component" value="Unassembled WGS sequence"/>
</dbReference>
<dbReference type="OrthoDB" id="5427399at2759"/>
<organism evidence="3 4">
    <name type="scientific">Niveomyces insectorum RCEF 264</name>
    <dbReference type="NCBI Taxonomy" id="1081102"/>
    <lineage>
        <taxon>Eukaryota</taxon>
        <taxon>Fungi</taxon>
        <taxon>Dikarya</taxon>
        <taxon>Ascomycota</taxon>
        <taxon>Pezizomycotina</taxon>
        <taxon>Sordariomycetes</taxon>
        <taxon>Hypocreomycetidae</taxon>
        <taxon>Hypocreales</taxon>
        <taxon>Cordycipitaceae</taxon>
        <taxon>Niveomyces</taxon>
    </lineage>
</organism>
<dbReference type="AlphaFoldDB" id="A0A167SGY2"/>